<accession>A0AC61RAB6</accession>
<keyword evidence="2" id="KW-1185">Reference proteome</keyword>
<reference evidence="1" key="1">
    <citation type="submission" date="2019-04" db="EMBL/GenBank/DDBJ databases">
        <title>Microbes associate with the intestines of laboratory mice.</title>
        <authorList>
            <person name="Navarre W."/>
            <person name="Wong E."/>
            <person name="Huang K."/>
            <person name="Tropini C."/>
            <person name="Ng K."/>
            <person name="Yu B."/>
        </authorList>
    </citation>
    <scope>NUCLEOTIDE SEQUENCE</scope>
    <source>
        <strain evidence="1">NM09_H32</strain>
    </source>
</reference>
<sequence>MGMIELVLIAVSLSMDAFAVSICKGLSLQNVNGKHMVIAGAWFGGFQALMPLIGYGLGSLMAGFIQNYTHWIAFILLAWIGGNMIKDSFGEEEGVDGSMTWKSMLVLAIATSIDALAVGITFSFMDVSIVPAIVLIGIVTFAFSAIGIKIGSLFGAKYRSKATLFGGIVLVLIGLKILLEGLNIL</sequence>
<protein>
    <submittedName>
        <fullName evidence="1">Manganese efflux pump</fullName>
    </submittedName>
</protein>
<organism evidence="1 2">
    <name type="scientific">Dubosiella muris</name>
    <dbReference type="NCBI Taxonomy" id="3038133"/>
    <lineage>
        <taxon>Bacteria</taxon>
        <taxon>Bacillati</taxon>
        <taxon>Bacillota</taxon>
        <taxon>Erysipelotrichia</taxon>
        <taxon>Erysipelotrichales</taxon>
        <taxon>Erysipelotrichaceae</taxon>
        <taxon>Dubosiella</taxon>
    </lineage>
</organism>
<dbReference type="Proteomes" id="UP000308836">
    <property type="component" value="Unassembled WGS sequence"/>
</dbReference>
<name>A0AC61RAB6_9FIRM</name>
<dbReference type="EMBL" id="SRYG01000004">
    <property type="protein sequence ID" value="TGY66758.1"/>
    <property type="molecule type" value="Genomic_DNA"/>
</dbReference>
<evidence type="ECO:0000313" key="1">
    <source>
        <dbReference type="EMBL" id="TGY66758.1"/>
    </source>
</evidence>
<comment type="caution">
    <text evidence="1">The sequence shown here is derived from an EMBL/GenBank/DDBJ whole genome shotgun (WGS) entry which is preliminary data.</text>
</comment>
<proteinExistence type="predicted"/>
<gene>
    <name evidence="1" type="ORF">E5336_02940</name>
</gene>
<evidence type="ECO:0000313" key="2">
    <source>
        <dbReference type="Proteomes" id="UP000308836"/>
    </source>
</evidence>